<dbReference type="Proteomes" id="UP000677152">
    <property type="component" value="Chromosome"/>
</dbReference>
<dbReference type="AlphaFoldDB" id="A0AA45L5A3"/>
<dbReference type="EMBL" id="CP073249">
    <property type="protein sequence ID" value="QUF03749.1"/>
    <property type="molecule type" value="Genomic_DNA"/>
</dbReference>
<protein>
    <recommendedName>
        <fullName evidence="3">Cytidylate kinase</fullName>
    </recommendedName>
</protein>
<evidence type="ECO:0000313" key="1">
    <source>
        <dbReference type="EMBL" id="QUF03749.1"/>
    </source>
</evidence>
<name>A0AA45L5A3_9PSEU</name>
<sequence length="216" mass="23549">MKIIISGLTAAGKTTLSHALARAFDVPRYSASAVLLDVLGRGEREWSPEVDLARGDPELERAVDAEMAGLLGRAPAGVFDSWGLPWYSAEPAVRIWLESDEGSRARKCRVSYLERGSPRGRAECAGLLRDKDGLSRELFLANWGFDLFTDRTPFDVLVDCSALIPTATRRDARAGARATFQAVLAALVERGARPRESAPTARGARGAREPVITWLR</sequence>
<dbReference type="SUPFAM" id="SSF52540">
    <property type="entry name" value="P-loop containing nucleoside triphosphate hydrolases"/>
    <property type="match status" value="1"/>
</dbReference>
<dbReference type="InterPro" id="IPR027417">
    <property type="entry name" value="P-loop_NTPase"/>
</dbReference>
<reference evidence="1" key="1">
    <citation type="submission" date="2021-04" db="EMBL/GenBank/DDBJ databases">
        <title>Genomic sequence of Actinosynnema pretiosum subsp. pretiosum ATCC 31280 (C-14919).</title>
        <authorList>
            <person name="Bai L."/>
            <person name="Wang X."/>
            <person name="Xiao Y."/>
        </authorList>
    </citation>
    <scope>NUCLEOTIDE SEQUENCE</scope>
    <source>
        <strain evidence="1">ATCC 31280</strain>
    </source>
</reference>
<dbReference type="Gene3D" id="3.40.50.300">
    <property type="entry name" value="P-loop containing nucleotide triphosphate hydrolases"/>
    <property type="match status" value="1"/>
</dbReference>
<evidence type="ECO:0000313" key="2">
    <source>
        <dbReference type="Proteomes" id="UP000677152"/>
    </source>
</evidence>
<evidence type="ECO:0008006" key="3">
    <source>
        <dbReference type="Google" id="ProtNLM"/>
    </source>
</evidence>
<proteinExistence type="predicted"/>
<organism evidence="1 2">
    <name type="scientific">Actinosynnema pretiosum subsp. pretiosum</name>
    <dbReference type="NCBI Taxonomy" id="103721"/>
    <lineage>
        <taxon>Bacteria</taxon>
        <taxon>Bacillati</taxon>
        <taxon>Actinomycetota</taxon>
        <taxon>Actinomycetes</taxon>
        <taxon>Pseudonocardiales</taxon>
        <taxon>Pseudonocardiaceae</taxon>
        <taxon>Actinosynnema</taxon>
    </lineage>
</organism>
<gene>
    <name evidence="1" type="ORF">KCV87_31005</name>
</gene>
<accession>A0AA45L5A3</accession>